<dbReference type="EMBL" id="JACHGI010000001">
    <property type="protein sequence ID" value="MBB6464710.1"/>
    <property type="molecule type" value="Genomic_DNA"/>
</dbReference>
<dbReference type="UniPathway" id="UPA00148">
    <property type="reaction ID" value="UER00236"/>
</dbReference>
<reference evidence="17 18" key="1">
    <citation type="submission" date="2020-08" db="EMBL/GenBank/DDBJ databases">
        <title>Genomic Encyclopedia of Type Strains, Phase IV (KMG-IV): sequencing the most valuable type-strain genomes for metagenomic binning, comparative biology and taxonomic classification.</title>
        <authorList>
            <person name="Goeker M."/>
        </authorList>
    </citation>
    <scope>NUCLEOTIDE SEQUENCE [LARGE SCALE GENOMIC DNA]</scope>
    <source>
        <strain evidence="17 18">DSM 17454</strain>
    </source>
</reference>
<comment type="catalytic activity">
    <reaction evidence="3">
        <text>adenosylcob(III)inamide + GTP = adenosylcob(III)inamide phosphate + GDP + H(+)</text>
        <dbReference type="Rhea" id="RHEA:15765"/>
        <dbReference type="ChEBI" id="CHEBI:2480"/>
        <dbReference type="ChEBI" id="CHEBI:15378"/>
        <dbReference type="ChEBI" id="CHEBI:37565"/>
        <dbReference type="ChEBI" id="CHEBI:58189"/>
        <dbReference type="ChEBI" id="CHEBI:58502"/>
        <dbReference type="EC" id="2.7.1.156"/>
    </reaction>
</comment>
<evidence type="ECO:0000256" key="9">
    <source>
        <dbReference type="ARBA" id="ARBA00022679"/>
    </source>
</evidence>
<evidence type="ECO:0000256" key="10">
    <source>
        <dbReference type="ARBA" id="ARBA00022741"/>
    </source>
</evidence>
<dbReference type="EC" id="2.7.7.62" evidence="14"/>
<proteinExistence type="inferred from homology"/>
<evidence type="ECO:0000256" key="16">
    <source>
        <dbReference type="PIRSR" id="PIRSR006135-2"/>
    </source>
</evidence>
<keyword evidence="11 14" id="KW-0418">Kinase</keyword>
<evidence type="ECO:0000256" key="12">
    <source>
        <dbReference type="ARBA" id="ARBA00022840"/>
    </source>
</evidence>
<comment type="catalytic activity">
    <reaction evidence="1 14">
        <text>adenosylcob(III)inamide + ATP = adenosylcob(III)inamide phosphate + ADP + H(+)</text>
        <dbReference type="Rhea" id="RHEA:15769"/>
        <dbReference type="ChEBI" id="CHEBI:2480"/>
        <dbReference type="ChEBI" id="CHEBI:15378"/>
        <dbReference type="ChEBI" id="CHEBI:30616"/>
        <dbReference type="ChEBI" id="CHEBI:58502"/>
        <dbReference type="ChEBI" id="CHEBI:456216"/>
        <dbReference type="EC" id="2.7.1.156"/>
    </reaction>
</comment>
<evidence type="ECO:0000256" key="2">
    <source>
        <dbReference type="ARBA" id="ARBA00000711"/>
    </source>
</evidence>
<comment type="pathway">
    <text evidence="6 14">Cofactor biosynthesis; adenosylcobalamin biosynthesis; adenosylcobalamin from cob(II)yrinate a,c-diamide: step 5/7.</text>
</comment>
<dbReference type="GO" id="GO:0005524">
    <property type="term" value="F:ATP binding"/>
    <property type="evidence" value="ECO:0007669"/>
    <property type="project" value="UniProtKB-UniRule"/>
</dbReference>
<dbReference type="AlphaFoldDB" id="A0A8E2BCF7"/>
<dbReference type="NCBIfam" id="NF004469">
    <property type="entry name" value="PRK05800.1"/>
    <property type="match status" value="1"/>
</dbReference>
<evidence type="ECO:0000313" key="17">
    <source>
        <dbReference type="EMBL" id="MBB6464710.1"/>
    </source>
</evidence>
<dbReference type="Proteomes" id="UP000532373">
    <property type="component" value="Unassembled WGS sequence"/>
</dbReference>
<protein>
    <recommendedName>
        <fullName evidence="14">Bifunctional adenosylcobalamin biosynthesis protein</fullName>
        <ecNumber evidence="14">2.7.1.156</ecNumber>
        <ecNumber evidence="14">2.7.7.62</ecNumber>
    </recommendedName>
</protein>
<keyword evidence="12 14" id="KW-0067">ATP-binding</keyword>
<dbReference type="PIRSF" id="PIRSF006135">
    <property type="entry name" value="CobU"/>
    <property type="match status" value="1"/>
</dbReference>
<name>A0A8E2BCF7_9HYPH</name>
<evidence type="ECO:0000256" key="14">
    <source>
        <dbReference type="PIRNR" id="PIRNR006135"/>
    </source>
</evidence>
<keyword evidence="9 14" id="KW-0808">Transferase</keyword>
<evidence type="ECO:0000313" key="18">
    <source>
        <dbReference type="Proteomes" id="UP000532373"/>
    </source>
</evidence>
<dbReference type="Pfam" id="PF02283">
    <property type="entry name" value="CobU"/>
    <property type="match status" value="1"/>
</dbReference>
<comment type="caution">
    <text evidence="17">The sequence shown here is derived from an EMBL/GenBank/DDBJ whole genome shotgun (WGS) entry which is preliminary data.</text>
</comment>
<evidence type="ECO:0000256" key="8">
    <source>
        <dbReference type="ARBA" id="ARBA00022573"/>
    </source>
</evidence>
<dbReference type="Gene3D" id="3.40.50.300">
    <property type="entry name" value="P-loop containing nucleotide triphosphate hydrolases"/>
    <property type="match status" value="1"/>
</dbReference>
<comment type="similarity">
    <text evidence="7 14">Belongs to the CobU/CobP family.</text>
</comment>
<keyword evidence="17" id="KW-0548">Nucleotidyltransferase</keyword>
<dbReference type="CDD" id="cd00544">
    <property type="entry name" value="CobU"/>
    <property type="match status" value="1"/>
</dbReference>
<dbReference type="PANTHER" id="PTHR34848:SF1">
    <property type="entry name" value="BIFUNCTIONAL ADENOSYLCOBALAMIN BIOSYNTHESIS PROTEIN COBU"/>
    <property type="match status" value="1"/>
</dbReference>
<dbReference type="GO" id="GO:0005525">
    <property type="term" value="F:GTP binding"/>
    <property type="evidence" value="ECO:0007669"/>
    <property type="project" value="UniProtKB-UniRule"/>
</dbReference>
<comment type="pathway">
    <text evidence="5 14">Cofactor biosynthesis; adenosylcobalamin biosynthesis; adenosylcobalamin from cob(II)yrinate a,c-diamide: step 6/7.</text>
</comment>
<keyword evidence="8 14" id="KW-0169">Cobalamin biosynthesis</keyword>
<dbReference type="EC" id="2.7.1.156" evidence="14"/>
<dbReference type="InterPro" id="IPR003203">
    <property type="entry name" value="CobU/CobP"/>
</dbReference>
<dbReference type="GO" id="GO:0043752">
    <property type="term" value="F:adenosylcobinamide kinase activity"/>
    <property type="evidence" value="ECO:0007669"/>
    <property type="project" value="UniProtKB-EC"/>
</dbReference>
<accession>A0A8E2BCF7</accession>
<comment type="catalytic activity">
    <reaction evidence="2 14">
        <text>adenosylcob(III)inamide phosphate + GTP + H(+) = adenosylcob(III)inamide-GDP + diphosphate</text>
        <dbReference type="Rhea" id="RHEA:22712"/>
        <dbReference type="ChEBI" id="CHEBI:15378"/>
        <dbReference type="ChEBI" id="CHEBI:33019"/>
        <dbReference type="ChEBI" id="CHEBI:37565"/>
        <dbReference type="ChEBI" id="CHEBI:58502"/>
        <dbReference type="ChEBI" id="CHEBI:60487"/>
        <dbReference type="EC" id="2.7.7.62"/>
    </reaction>
</comment>
<sequence>MPETLTFLLGGARSGKSAHAERLISQFPAPWTYIATAQAYDDEMRERIAIHRGRRGEGWRTLDAPLDLVGALGSVPDGEPVLVDCLTLWLTNHMLADHDVEAEGSALVTLLARPRGPWFVVSNEVGLGIVPDNALARRFRDDAGRLNQKVAAVAGEVLFLVAGLPMKVK</sequence>
<evidence type="ECO:0000256" key="5">
    <source>
        <dbReference type="ARBA" id="ARBA00004692"/>
    </source>
</evidence>
<dbReference type="PANTHER" id="PTHR34848">
    <property type="match status" value="1"/>
</dbReference>
<dbReference type="InterPro" id="IPR027417">
    <property type="entry name" value="P-loop_NTPase"/>
</dbReference>
<evidence type="ECO:0000256" key="4">
    <source>
        <dbReference type="ARBA" id="ARBA00003889"/>
    </source>
</evidence>
<dbReference type="GO" id="GO:0009236">
    <property type="term" value="P:cobalamin biosynthetic process"/>
    <property type="evidence" value="ECO:0007669"/>
    <property type="project" value="UniProtKB-UniRule"/>
</dbReference>
<evidence type="ECO:0000256" key="7">
    <source>
        <dbReference type="ARBA" id="ARBA00007490"/>
    </source>
</evidence>
<keyword evidence="13 14" id="KW-0342">GTP-binding</keyword>
<feature type="active site" description="GMP-histidine intermediate" evidence="15">
    <location>
        <position position="51"/>
    </location>
</feature>
<feature type="binding site" evidence="16">
    <location>
        <position position="84"/>
    </location>
    <ligand>
        <name>GTP</name>
        <dbReference type="ChEBI" id="CHEBI:37565"/>
    </ligand>
</feature>
<evidence type="ECO:0000256" key="6">
    <source>
        <dbReference type="ARBA" id="ARBA00005159"/>
    </source>
</evidence>
<feature type="binding site" evidence="16">
    <location>
        <begin position="52"/>
        <end position="55"/>
    </location>
    <ligand>
        <name>GTP</name>
        <dbReference type="ChEBI" id="CHEBI:37565"/>
    </ligand>
</feature>
<evidence type="ECO:0000256" key="1">
    <source>
        <dbReference type="ARBA" id="ARBA00000312"/>
    </source>
</evidence>
<feature type="binding site" evidence="16">
    <location>
        <begin position="35"/>
        <end position="37"/>
    </location>
    <ligand>
        <name>GTP</name>
        <dbReference type="ChEBI" id="CHEBI:37565"/>
    </ligand>
</feature>
<feature type="binding site" evidence="16">
    <location>
        <begin position="10"/>
        <end position="17"/>
    </location>
    <ligand>
        <name>GTP</name>
        <dbReference type="ChEBI" id="CHEBI:37565"/>
    </ligand>
</feature>
<organism evidence="17 18">
    <name type="scientific">Aminobacter carboxidus</name>
    <dbReference type="NCBI Taxonomy" id="376165"/>
    <lineage>
        <taxon>Bacteria</taxon>
        <taxon>Pseudomonadati</taxon>
        <taxon>Pseudomonadota</taxon>
        <taxon>Alphaproteobacteria</taxon>
        <taxon>Hyphomicrobiales</taxon>
        <taxon>Phyllobacteriaceae</taxon>
        <taxon>Aminobacter</taxon>
    </lineage>
</organism>
<evidence type="ECO:0000256" key="3">
    <source>
        <dbReference type="ARBA" id="ARBA00001522"/>
    </source>
</evidence>
<evidence type="ECO:0000256" key="13">
    <source>
        <dbReference type="ARBA" id="ARBA00023134"/>
    </source>
</evidence>
<gene>
    <name evidence="17" type="ORF">HNQ96_000557</name>
</gene>
<evidence type="ECO:0000256" key="15">
    <source>
        <dbReference type="PIRSR" id="PIRSR006135-1"/>
    </source>
</evidence>
<dbReference type="GO" id="GO:0008820">
    <property type="term" value="F:cobinamide phosphate guanylyltransferase activity"/>
    <property type="evidence" value="ECO:0007669"/>
    <property type="project" value="UniProtKB-UniRule"/>
</dbReference>
<evidence type="ECO:0000256" key="11">
    <source>
        <dbReference type="ARBA" id="ARBA00022777"/>
    </source>
</evidence>
<dbReference type="SUPFAM" id="SSF52540">
    <property type="entry name" value="P-loop containing nucleoside triphosphate hydrolases"/>
    <property type="match status" value="1"/>
</dbReference>
<dbReference type="RefSeq" id="WP_184767276.1">
    <property type="nucleotide sequence ID" value="NZ_JACHGI010000001.1"/>
</dbReference>
<comment type="function">
    <text evidence="4 14">Catalyzes ATP-dependent phosphorylation of adenosylcobinamide and addition of GMP to adenosylcobinamide phosphate.</text>
</comment>
<keyword evidence="10 14" id="KW-0547">Nucleotide-binding</keyword>